<gene>
    <name evidence="3" type="ORF">MNBD_IGNAVI01-451</name>
</gene>
<evidence type="ECO:0000256" key="1">
    <source>
        <dbReference type="ARBA" id="ARBA00022676"/>
    </source>
</evidence>
<dbReference type="PANTHER" id="PTHR30160:SF1">
    <property type="entry name" value="LIPOPOLYSACCHARIDE 1,2-N-ACETYLGLUCOSAMINETRANSFERASE-RELATED"/>
    <property type="match status" value="1"/>
</dbReference>
<keyword evidence="1" id="KW-0328">Glycosyltransferase</keyword>
<organism evidence="3">
    <name type="scientific">hydrothermal vent metagenome</name>
    <dbReference type="NCBI Taxonomy" id="652676"/>
    <lineage>
        <taxon>unclassified sequences</taxon>
        <taxon>metagenomes</taxon>
        <taxon>ecological metagenomes</taxon>
    </lineage>
</organism>
<evidence type="ECO:0000256" key="2">
    <source>
        <dbReference type="ARBA" id="ARBA00022679"/>
    </source>
</evidence>
<accession>A0A3B1CFW9</accession>
<sequence>MKIFKKIEISLSRFIIGLLTFKGDQTLVEEKSNIFNESNTQKILFLRQDRIGDLLISTPVLRILKKKFPQVKMDILLGEHNYNAKDIAEPFVDSIYFYKKNIFAIFILLYKLKKQNYDIIIDLFDEPSTTSSLLIKMVDPKYSVGLKKEKCFVYSHLVKLLRQDRYHIVIRTSMLMLPFNISPFEEDLSLSYEISDIEITQAENLLGVNKKNMIVGINLSGSDKLRFWGVENNIEFINLLKQKYNNINIVVIGTKAYEAELNKIKLATDVIVAPFVNSVREYASILRVCNFIITPDTAAVHFASAFKIPTIPLFSSKTNGWKFAWLPFNNKYEPLFSDTGFIKDIQPKNVYIAFVKLHNQTKESNELKF</sequence>
<dbReference type="EMBL" id="UOGD01000299">
    <property type="protein sequence ID" value="VAX25461.1"/>
    <property type="molecule type" value="Genomic_DNA"/>
</dbReference>
<dbReference type="InterPro" id="IPR051199">
    <property type="entry name" value="LPS_LOS_Heptosyltrfase"/>
</dbReference>
<dbReference type="Gene3D" id="3.40.50.2000">
    <property type="entry name" value="Glycogen Phosphorylase B"/>
    <property type="match status" value="2"/>
</dbReference>
<dbReference type="SUPFAM" id="SSF53756">
    <property type="entry name" value="UDP-Glycosyltransferase/glycogen phosphorylase"/>
    <property type="match status" value="1"/>
</dbReference>
<dbReference type="PANTHER" id="PTHR30160">
    <property type="entry name" value="TETRAACYLDISACCHARIDE 4'-KINASE-RELATED"/>
    <property type="match status" value="1"/>
</dbReference>
<dbReference type="Pfam" id="PF01075">
    <property type="entry name" value="Glyco_transf_9"/>
    <property type="match status" value="1"/>
</dbReference>
<proteinExistence type="predicted"/>
<keyword evidence="2" id="KW-0808">Transferase</keyword>
<name>A0A3B1CFW9_9ZZZZ</name>
<evidence type="ECO:0008006" key="4">
    <source>
        <dbReference type="Google" id="ProtNLM"/>
    </source>
</evidence>
<dbReference type="CDD" id="cd03789">
    <property type="entry name" value="GT9_LPS_heptosyltransferase"/>
    <property type="match status" value="1"/>
</dbReference>
<dbReference type="GO" id="GO:0005829">
    <property type="term" value="C:cytosol"/>
    <property type="evidence" value="ECO:0007669"/>
    <property type="project" value="TreeGrafter"/>
</dbReference>
<dbReference type="GO" id="GO:0009244">
    <property type="term" value="P:lipopolysaccharide core region biosynthetic process"/>
    <property type="evidence" value="ECO:0007669"/>
    <property type="project" value="TreeGrafter"/>
</dbReference>
<dbReference type="InterPro" id="IPR002201">
    <property type="entry name" value="Glyco_trans_9"/>
</dbReference>
<protein>
    <recommendedName>
        <fullName evidence="4">ADP-heptose--lipooligosaccharide heptosyltransferase II</fullName>
    </recommendedName>
</protein>
<reference evidence="3" key="1">
    <citation type="submission" date="2018-06" db="EMBL/GenBank/DDBJ databases">
        <authorList>
            <person name="Zhirakovskaya E."/>
        </authorList>
    </citation>
    <scope>NUCLEOTIDE SEQUENCE</scope>
</reference>
<dbReference type="AlphaFoldDB" id="A0A3B1CFW9"/>
<evidence type="ECO:0000313" key="3">
    <source>
        <dbReference type="EMBL" id="VAX25461.1"/>
    </source>
</evidence>
<dbReference type="GO" id="GO:0008713">
    <property type="term" value="F:ADP-heptose-lipopolysaccharide heptosyltransferase activity"/>
    <property type="evidence" value="ECO:0007669"/>
    <property type="project" value="TreeGrafter"/>
</dbReference>